<keyword evidence="12" id="KW-0010">Activator</keyword>
<evidence type="ECO:0000256" key="9">
    <source>
        <dbReference type="ARBA" id="ARBA00022833"/>
    </source>
</evidence>
<dbReference type="PANTHER" id="PTHR31673:SF30">
    <property type="entry name" value="COBRA-LIKE PROTEIN 6"/>
    <property type="match status" value="1"/>
</dbReference>
<evidence type="ECO:0000256" key="13">
    <source>
        <dbReference type="ARBA" id="ARBA00023163"/>
    </source>
</evidence>
<evidence type="ECO:0000256" key="7">
    <source>
        <dbReference type="ARBA" id="ARBA00022737"/>
    </source>
</evidence>
<dbReference type="GO" id="GO:0043565">
    <property type="term" value="F:sequence-specific DNA binding"/>
    <property type="evidence" value="ECO:0007669"/>
    <property type="project" value="UniProtKB-ARBA"/>
</dbReference>
<evidence type="ECO:0000256" key="14">
    <source>
        <dbReference type="ARBA" id="ARBA00023180"/>
    </source>
</evidence>
<feature type="domain" description="C2H2-type" evidence="19">
    <location>
        <begin position="166"/>
        <end position="195"/>
    </location>
</feature>
<dbReference type="GO" id="GO:0045893">
    <property type="term" value="P:positive regulation of DNA-templated transcription"/>
    <property type="evidence" value="ECO:0007669"/>
    <property type="project" value="UniProtKB-ARBA"/>
</dbReference>
<accession>A0A498J9V1</accession>
<name>A0A498J9V1_MALDO</name>
<keyword evidence="21" id="KW-1185">Reference proteome</keyword>
<dbReference type="InterPro" id="IPR036236">
    <property type="entry name" value="Znf_C2H2_sf"/>
</dbReference>
<comment type="subcellular location">
    <subcellularLocation>
        <location evidence="2">Cell membrane</location>
        <topology evidence="2">Lipid-anchor</topology>
        <topology evidence="2">GPI-anchor</topology>
    </subcellularLocation>
    <subcellularLocation>
        <location evidence="1">Nucleus</location>
    </subcellularLocation>
</comment>
<evidence type="ECO:0000256" key="17">
    <source>
        <dbReference type="PROSITE-ProRule" id="PRU00042"/>
    </source>
</evidence>
<evidence type="ECO:0000313" key="20">
    <source>
        <dbReference type="EMBL" id="RXH92260.1"/>
    </source>
</evidence>
<keyword evidence="16" id="KW-0449">Lipoprotein</keyword>
<evidence type="ECO:0000256" key="12">
    <source>
        <dbReference type="ARBA" id="ARBA00023159"/>
    </source>
</evidence>
<feature type="domain" description="C2H2-type" evidence="19">
    <location>
        <begin position="136"/>
        <end position="165"/>
    </location>
</feature>
<comment type="caution">
    <text evidence="20">The sequence shown here is derived from an EMBL/GenBank/DDBJ whole genome shotgun (WGS) entry which is preliminary data.</text>
</comment>
<keyword evidence="13" id="KW-0804">Transcription</keyword>
<dbReference type="GO" id="GO:0052324">
    <property type="term" value="P:plant-type cell wall cellulose biosynthetic process"/>
    <property type="evidence" value="ECO:0007669"/>
    <property type="project" value="TreeGrafter"/>
</dbReference>
<feature type="region of interest" description="Disordered" evidence="18">
    <location>
        <begin position="257"/>
        <end position="329"/>
    </location>
</feature>
<dbReference type="GO" id="GO:0010215">
    <property type="term" value="P:cellulose microfibril organization"/>
    <property type="evidence" value="ECO:0007669"/>
    <property type="project" value="InterPro"/>
</dbReference>
<proteinExistence type="inferred from homology"/>
<evidence type="ECO:0000256" key="16">
    <source>
        <dbReference type="ARBA" id="ARBA00023288"/>
    </source>
</evidence>
<organism evidence="20 21">
    <name type="scientific">Malus domestica</name>
    <name type="common">Apple</name>
    <name type="synonym">Pyrus malus</name>
    <dbReference type="NCBI Taxonomy" id="3750"/>
    <lineage>
        <taxon>Eukaryota</taxon>
        <taxon>Viridiplantae</taxon>
        <taxon>Streptophyta</taxon>
        <taxon>Embryophyta</taxon>
        <taxon>Tracheophyta</taxon>
        <taxon>Spermatophyta</taxon>
        <taxon>Magnoliopsida</taxon>
        <taxon>eudicotyledons</taxon>
        <taxon>Gunneridae</taxon>
        <taxon>Pentapetalae</taxon>
        <taxon>rosids</taxon>
        <taxon>fabids</taxon>
        <taxon>Rosales</taxon>
        <taxon>Rosaceae</taxon>
        <taxon>Amygdaloideae</taxon>
        <taxon>Maleae</taxon>
        <taxon>Malus</taxon>
    </lineage>
</organism>
<reference evidence="20 21" key="1">
    <citation type="submission" date="2018-10" db="EMBL/GenBank/DDBJ databases">
        <title>A high-quality apple genome assembly.</title>
        <authorList>
            <person name="Hu J."/>
        </authorList>
    </citation>
    <scope>NUCLEOTIDE SEQUENCE [LARGE SCALE GENOMIC DNA]</scope>
    <source>
        <strain evidence="21">cv. HFTH1</strain>
        <tissue evidence="20">Young leaf</tissue>
    </source>
</reference>
<keyword evidence="4" id="KW-0472">Membrane</keyword>
<dbReference type="GO" id="GO:0098552">
    <property type="term" value="C:side of membrane"/>
    <property type="evidence" value="ECO:0007669"/>
    <property type="project" value="UniProtKB-KW"/>
</dbReference>
<dbReference type="EMBL" id="RDQH01000334">
    <property type="protein sequence ID" value="RXH92260.1"/>
    <property type="molecule type" value="Genomic_DNA"/>
</dbReference>
<evidence type="ECO:0000256" key="10">
    <source>
        <dbReference type="ARBA" id="ARBA00023015"/>
    </source>
</evidence>
<evidence type="ECO:0000256" key="4">
    <source>
        <dbReference type="ARBA" id="ARBA00022622"/>
    </source>
</evidence>
<keyword evidence="9" id="KW-0862">Zinc</keyword>
<feature type="domain" description="C2H2-type" evidence="19">
    <location>
        <begin position="77"/>
        <end position="106"/>
    </location>
</feature>
<evidence type="ECO:0000256" key="1">
    <source>
        <dbReference type="ARBA" id="ARBA00004123"/>
    </source>
</evidence>
<dbReference type="STRING" id="3750.A0A498J9V1"/>
<feature type="domain" description="C2H2-type" evidence="19">
    <location>
        <begin position="106"/>
        <end position="135"/>
    </location>
</feature>
<evidence type="ECO:0000256" key="15">
    <source>
        <dbReference type="ARBA" id="ARBA00023242"/>
    </source>
</evidence>
<dbReference type="GO" id="GO:0005634">
    <property type="term" value="C:nucleus"/>
    <property type="evidence" value="ECO:0007669"/>
    <property type="project" value="UniProtKB-SubCell"/>
</dbReference>
<dbReference type="PANTHER" id="PTHR31673">
    <property type="entry name" value="PROTEIN COBRA"/>
    <property type="match status" value="1"/>
</dbReference>
<evidence type="ECO:0000256" key="8">
    <source>
        <dbReference type="ARBA" id="ARBA00022771"/>
    </source>
</evidence>
<keyword evidence="6" id="KW-0732">Signal</keyword>
<evidence type="ECO:0000313" key="21">
    <source>
        <dbReference type="Proteomes" id="UP000290289"/>
    </source>
</evidence>
<dbReference type="SUPFAM" id="SSF56784">
    <property type="entry name" value="HAD-like"/>
    <property type="match status" value="1"/>
</dbReference>
<keyword evidence="10" id="KW-0805">Transcription regulation</keyword>
<gene>
    <name evidence="20" type="ORF">DVH24_033156</name>
</gene>
<dbReference type="FunFam" id="3.30.160.60:FF:000818">
    <property type="entry name" value="zinc finger transcription factor YY1"/>
    <property type="match status" value="1"/>
</dbReference>
<evidence type="ECO:0000256" key="18">
    <source>
        <dbReference type="SAM" id="MobiDB-lite"/>
    </source>
</evidence>
<keyword evidence="15" id="KW-0539">Nucleus</keyword>
<evidence type="ECO:0000256" key="6">
    <source>
        <dbReference type="ARBA" id="ARBA00022729"/>
    </source>
</evidence>
<dbReference type="FunFam" id="3.30.160.60:FF:000071">
    <property type="entry name" value="Putative zinc finger protein 143"/>
    <property type="match status" value="1"/>
</dbReference>
<evidence type="ECO:0000259" key="19">
    <source>
        <dbReference type="PROSITE" id="PS50157"/>
    </source>
</evidence>
<dbReference type="InterPro" id="IPR023214">
    <property type="entry name" value="HAD_sf"/>
</dbReference>
<keyword evidence="5" id="KW-0479">Metal-binding</keyword>
<dbReference type="GO" id="GO:0005886">
    <property type="term" value="C:plasma membrane"/>
    <property type="evidence" value="ECO:0007669"/>
    <property type="project" value="UniProtKB-SubCell"/>
</dbReference>
<dbReference type="PROSITE" id="PS00028">
    <property type="entry name" value="ZINC_FINGER_C2H2_1"/>
    <property type="match status" value="5"/>
</dbReference>
<keyword evidence="14" id="KW-0325">Glycoprotein</keyword>
<dbReference type="InterPro" id="IPR006918">
    <property type="entry name" value="COBRA_pln"/>
</dbReference>
<keyword evidence="4" id="KW-0336">GPI-anchor</keyword>
<dbReference type="Pfam" id="PF00096">
    <property type="entry name" value="zf-C2H2"/>
    <property type="match status" value="1"/>
</dbReference>
<dbReference type="Pfam" id="PF04833">
    <property type="entry name" value="COBRA"/>
    <property type="match status" value="1"/>
</dbReference>
<dbReference type="FunFam" id="3.30.160.60:FF:001190">
    <property type="entry name" value="zinc finger transcription factor YY1"/>
    <property type="match status" value="1"/>
</dbReference>
<comment type="similarity">
    <text evidence="3">Belongs to the COBRA family.</text>
</comment>
<dbReference type="SUPFAM" id="SSF57667">
    <property type="entry name" value="beta-beta-alpha zinc fingers"/>
    <property type="match status" value="3"/>
</dbReference>
<dbReference type="Proteomes" id="UP000290289">
    <property type="component" value="Chromosome 8"/>
</dbReference>
<dbReference type="InterPro" id="IPR036412">
    <property type="entry name" value="HAD-like_sf"/>
</dbReference>
<dbReference type="InterPro" id="IPR013087">
    <property type="entry name" value="Znf_C2H2_type"/>
</dbReference>
<keyword evidence="11" id="KW-0238">DNA-binding</keyword>
<dbReference type="Gene3D" id="3.40.50.1000">
    <property type="entry name" value="HAD superfamily/HAD-like"/>
    <property type="match status" value="1"/>
</dbReference>
<evidence type="ECO:0000256" key="11">
    <source>
        <dbReference type="ARBA" id="ARBA00023125"/>
    </source>
</evidence>
<feature type="domain" description="C2H2-type" evidence="19">
    <location>
        <begin position="230"/>
        <end position="260"/>
    </location>
</feature>
<keyword evidence="7" id="KW-0677">Repeat</keyword>
<keyword evidence="8 17" id="KW-0863">Zinc-finger</keyword>
<protein>
    <recommendedName>
        <fullName evidence="19">C2H2-type domain-containing protein</fullName>
    </recommendedName>
</protein>
<dbReference type="InterPro" id="IPR056900">
    <property type="entry name" value="COB_C"/>
</dbReference>
<dbReference type="Pfam" id="PF25079">
    <property type="entry name" value="COB_C"/>
    <property type="match status" value="1"/>
</dbReference>
<dbReference type="PROSITE" id="PS50157">
    <property type="entry name" value="ZINC_FINGER_C2H2_2"/>
    <property type="match status" value="5"/>
</dbReference>
<evidence type="ECO:0000256" key="5">
    <source>
        <dbReference type="ARBA" id="ARBA00022723"/>
    </source>
</evidence>
<sequence length="891" mass="102409">MDSQFHHNYFERRPIFRSKTPAVKWFKEWVPQDVVATGGKCSLMKWVTADTLKALNEKSKKTVAPEPEPEPTTEVLFLCSYDGCGKTFIDAGALRKHSHVHGEKQYVCHYEGCGKKFLDSSKLKRHFLIHTGERDYVCPHEGCGKAFSLDFNLRSHMKTHSQENYHICPYPDCGKRYAHEYKLKNHIVAHHEKMPIDEPVSVPKYATPPAEKQIRTPKPAYSNASLDRPYACPYDGCSKAYIHEYKLKLHLRREHPGHVSDENAENPANNAHNEMDEASDQDAYAGKRMNGKSQKQNRPKPNLKYPPAKIAQRKGSTPSPAPMNTMKKPWPIKEDVYDEEDSEETEEDRDNVEDGWRYERANCWGQWQEQQEKAQALRLPKMKLLRLKISMPISRRRVDQYKIELRNPCRQGKKLLVLDIDYTLFDHRYLLQLMRPFLHDFLTAAYAEYDIGLQPAGFDPLDPYANITVTWDFLQQSESTSDIKVSIYNFQQFRHVDLPGWKLGWRWQGDEVIWNMWGAEAIYQGNCSRFKGAPERPHCCEKEPVIIDLLPGTPFNKQFSNCCKGGELSSMVQDSSKFLSAFRMNVGAFSNNSTNINMPDNFTLGLPGYTCGAPVQVQPTKTSQDGRRWTETLETWNVTCMYSQFRASPSPKCCVSLSSFYNSTIAKCPRCSCGCQGLPGAKCVKPGDELQLPGERETEEPSPLVTCTRHMCPIGIHWHVKESYKEYWRVKITITNYNFVKNYSDWTLVVQHPNLQSLTQLFSFNYHPLGQYGNINDTGMFWGIKYYNDMLLSTGKNGNVQTEMVLHKDEGVFTFREGWTFPRRISFNGDECVMPSPDEYPRLPNRAHRAAASRPSIVKTTSLNNNIPQLYHIVYEQCYSGTEKSESSMAC</sequence>
<dbReference type="AlphaFoldDB" id="A0A498J9V1"/>
<evidence type="ECO:0000256" key="3">
    <source>
        <dbReference type="ARBA" id="ARBA00005507"/>
    </source>
</evidence>
<dbReference type="GO" id="GO:0008270">
    <property type="term" value="F:zinc ion binding"/>
    <property type="evidence" value="ECO:0007669"/>
    <property type="project" value="UniProtKB-KW"/>
</dbReference>
<evidence type="ECO:0000256" key="2">
    <source>
        <dbReference type="ARBA" id="ARBA00004609"/>
    </source>
</evidence>
<dbReference type="FunFam" id="3.30.160.60:FF:000221">
    <property type="entry name" value="Zinc finger protein 410"/>
    <property type="match status" value="1"/>
</dbReference>
<dbReference type="SMART" id="SM00355">
    <property type="entry name" value="ZnF_C2H2"/>
    <property type="match status" value="5"/>
</dbReference>
<dbReference type="Gene3D" id="3.30.160.60">
    <property type="entry name" value="Classic Zinc Finger"/>
    <property type="match status" value="5"/>
</dbReference>